<dbReference type="SUPFAM" id="SSF51391">
    <property type="entry name" value="Thiamin phosphate synthase"/>
    <property type="match status" value="1"/>
</dbReference>
<dbReference type="PANTHER" id="PTHR20857">
    <property type="entry name" value="THIAMINE-PHOSPHATE PYROPHOSPHORYLASE"/>
    <property type="match status" value="1"/>
</dbReference>
<sequence length="201" mass="20713">MASAAAKLGGLKRAALPPFLALTDPLRQPDPVALANALPPGSGLIYRHFGAANRARLAELAARTARRRGVVFLVSHDEGLARRCGADGIHWPERDLPLAARARAHGDIRLFTASAHSPMALKRAARAGIDAALVSTVFPSASPSAGRPMGALALAAWARQTELAVHALGGINARTIGRLEGLGISGVAVVGAIRNAAPTQT</sequence>
<accession>A0A495D5M1</accession>
<dbReference type="InterPro" id="IPR022998">
    <property type="entry name" value="ThiamineP_synth_TenI"/>
</dbReference>
<reference evidence="4 5" key="1">
    <citation type="submission" date="2018-10" db="EMBL/GenBank/DDBJ databases">
        <title>Genomic Encyclopedia of Type Strains, Phase IV (KMG-IV): sequencing the most valuable type-strain genomes for metagenomic binning, comparative biology and taxonomic classification.</title>
        <authorList>
            <person name="Goeker M."/>
        </authorList>
    </citation>
    <scope>NUCLEOTIDE SEQUENCE [LARGE SCALE GENOMIC DNA]</scope>
    <source>
        <strain evidence="4 5">DSM 4734</strain>
    </source>
</reference>
<evidence type="ECO:0000256" key="2">
    <source>
        <dbReference type="ARBA" id="ARBA00022977"/>
    </source>
</evidence>
<dbReference type="Pfam" id="PF02581">
    <property type="entry name" value="TMP-TENI"/>
    <property type="match status" value="1"/>
</dbReference>
<evidence type="ECO:0000313" key="4">
    <source>
        <dbReference type="EMBL" id="RKQ96719.1"/>
    </source>
</evidence>
<dbReference type="AlphaFoldDB" id="A0A495D5M1"/>
<dbReference type="GO" id="GO:0004789">
    <property type="term" value="F:thiamine-phosphate diphosphorylase activity"/>
    <property type="evidence" value="ECO:0007669"/>
    <property type="project" value="TreeGrafter"/>
</dbReference>
<dbReference type="Gene3D" id="3.20.20.70">
    <property type="entry name" value="Aldolase class I"/>
    <property type="match status" value="1"/>
</dbReference>
<dbReference type="InterPro" id="IPR036206">
    <property type="entry name" value="ThiamineP_synth_sf"/>
</dbReference>
<evidence type="ECO:0000313" key="5">
    <source>
        <dbReference type="Proteomes" id="UP000273675"/>
    </source>
</evidence>
<feature type="domain" description="Thiamine phosphate synthase/TenI" evidence="3">
    <location>
        <begin position="49"/>
        <end position="193"/>
    </location>
</feature>
<dbReference type="InterPro" id="IPR013785">
    <property type="entry name" value="Aldolase_TIM"/>
</dbReference>
<dbReference type="GO" id="GO:0005737">
    <property type="term" value="C:cytoplasm"/>
    <property type="evidence" value="ECO:0007669"/>
    <property type="project" value="TreeGrafter"/>
</dbReference>
<proteinExistence type="predicted"/>
<organism evidence="4 5">
    <name type="scientific">Maricaulis maris</name>
    <dbReference type="NCBI Taxonomy" id="74318"/>
    <lineage>
        <taxon>Bacteria</taxon>
        <taxon>Pseudomonadati</taxon>
        <taxon>Pseudomonadota</taxon>
        <taxon>Alphaproteobacteria</taxon>
        <taxon>Maricaulales</taxon>
        <taxon>Maricaulaceae</taxon>
        <taxon>Maricaulis</taxon>
    </lineage>
</organism>
<comment type="caution">
    <text evidence="4">The sequence shown here is derived from an EMBL/GenBank/DDBJ whole genome shotgun (WGS) entry which is preliminary data.</text>
</comment>
<protein>
    <submittedName>
        <fullName evidence="4">Thiamine-phosphate pyrophosphorylase</fullName>
    </submittedName>
</protein>
<dbReference type="EMBL" id="RBIM01000004">
    <property type="protein sequence ID" value="RKQ96719.1"/>
    <property type="molecule type" value="Genomic_DNA"/>
</dbReference>
<evidence type="ECO:0000256" key="1">
    <source>
        <dbReference type="ARBA" id="ARBA00004948"/>
    </source>
</evidence>
<dbReference type="CDD" id="cd00564">
    <property type="entry name" value="TMP_TenI"/>
    <property type="match status" value="1"/>
</dbReference>
<evidence type="ECO:0000259" key="3">
    <source>
        <dbReference type="Pfam" id="PF02581"/>
    </source>
</evidence>
<dbReference type="PANTHER" id="PTHR20857:SF15">
    <property type="entry name" value="THIAMINE-PHOSPHATE SYNTHASE"/>
    <property type="match status" value="1"/>
</dbReference>
<gene>
    <name evidence="4" type="ORF">C7435_2053</name>
</gene>
<comment type="pathway">
    <text evidence="1">Cofactor biosynthesis; thiamine diphosphate biosynthesis.</text>
</comment>
<dbReference type="GO" id="GO:0009228">
    <property type="term" value="P:thiamine biosynthetic process"/>
    <property type="evidence" value="ECO:0007669"/>
    <property type="project" value="UniProtKB-KW"/>
</dbReference>
<dbReference type="Proteomes" id="UP000273675">
    <property type="component" value="Unassembled WGS sequence"/>
</dbReference>
<keyword evidence="2" id="KW-0784">Thiamine biosynthesis</keyword>
<name>A0A495D5M1_9PROT</name>